<dbReference type="Gene3D" id="1.10.510.10">
    <property type="entry name" value="Transferase(Phosphotransferase) domain 1"/>
    <property type="match status" value="1"/>
</dbReference>
<feature type="domain" description="Fungal-type protein kinase" evidence="2">
    <location>
        <begin position="170"/>
        <end position="640"/>
    </location>
</feature>
<dbReference type="EMBL" id="QPFP01000168">
    <property type="protein sequence ID" value="TEB19857.1"/>
    <property type="molecule type" value="Genomic_DNA"/>
</dbReference>
<evidence type="ECO:0000313" key="4">
    <source>
        <dbReference type="Proteomes" id="UP000298030"/>
    </source>
</evidence>
<feature type="compositionally biased region" description="Polar residues" evidence="1">
    <location>
        <begin position="443"/>
        <end position="456"/>
    </location>
</feature>
<reference evidence="3 4" key="1">
    <citation type="journal article" date="2019" name="Nat. Ecol. Evol.">
        <title>Megaphylogeny resolves global patterns of mushroom evolution.</title>
        <authorList>
            <person name="Varga T."/>
            <person name="Krizsan K."/>
            <person name="Foldi C."/>
            <person name="Dima B."/>
            <person name="Sanchez-Garcia M."/>
            <person name="Sanchez-Ramirez S."/>
            <person name="Szollosi G.J."/>
            <person name="Szarkandi J.G."/>
            <person name="Papp V."/>
            <person name="Albert L."/>
            <person name="Andreopoulos W."/>
            <person name="Angelini C."/>
            <person name="Antonin V."/>
            <person name="Barry K.W."/>
            <person name="Bougher N.L."/>
            <person name="Buchanan P."/>
            <person name="Buyck B."/>
            <person name="Bense V."/>
            <person name="Catcheside P."/>
            <person name="Chovatia M."/>
            <person name="Cooper J."/>
            <person name="Damon W."/>
            <person name="Desjardin D."/>
            <person name="Finy P."/>
            <person name="Geml J."/>
            <person name="Haridas S."/>
            <person name="Hughes K."/>
            <person name="Justo A."/>
            <person name="Karasinski D."/>
            <person name="Kautmanova I."/>
            <person name="Kiss B."/>
            <person name="Kocsube S."/>
            <person name="Kotiranta H."/>
            <person name="LaButti K.M."/>
            <person name="Lechner B.E."/>
            <person name="Liimatainen K."/>
            <person name="Lipzen A."/>
            <person name="Lukacs Z."/>
            <person name="Mihaltcheva S."/>
            <person name="Morgado L.N."/>
            <person name="Niskanen T."/>
            <person name="Noordeloos M.E."/>
            <person name="Ohm R.A."/>
            <person name="Ortiz-Santana B."/>
            <person name="Ovrebo C."/>
            <person name="Racz N."/>
            <person name="Riley R."/>
            <person name="Savchenko A."/>
            <person name="Shiryaev A."/>
            <person name="Soop K."/>
            <person name="Spirin V."/>
            <person name="Szebenyi C."/>
            <person name="Tomsovsky M."/>
            <person name="Tulloss R.E."/>
            <person name="Uehling J."/>
            <person name="Grigoriev I.V."/>
            <person name="Vagvolgyi C."/>
            <person name="Papp T."/>
            <person name="Martin F.M."/>
            <person name="Miettinen O."/>
            <person name="Hibbett D.S."/>
            <person name="Nagy L.G."/>
        </authorList>
    </citation>
    <scope>NUCLEOTIDE SEQUENCE [LARGE SCALE GENOMIC DNA]</scope>
    <source>
        <strain evidence="3 4">FP101781</strain>
    </source>
</reference>
<gene>
    <name evidence="3" type="ORF">FA13DRAFT_1801718</name>
</gene>
<organism evidence="3 4">
    <name type="scientific">Coprinellus micaceus</name>
    <name type="common">Glistening ink-cap mushroom</name>
    <name type="synonym">Coprinus micaceus</name>
    <dbReference type="NCBI Taxonomy" id="71717"/>
    <lineage>
        <taxon>Eukaryota</taxon>
        <taxon>Fungi</taxon>
        <taxon>Dikarya</taxon>
        <taxon>Basidiomycota</taxon>
        <taxon>Agaricomycotina</taxon>
        <taxon>Agaricomycetes</taxon>
        <taxon>Agaricomycetidae</taxon>
        <taxon>Agaricales</taxon>
        <taxon>Agaricineae</taxon>
        <taxon>Psathyrellaceae</taxon>
        <taxon>Coprinellus</taxon>
    </lineage>
</organism>
<dbReference type="InterPro" id="IPR011009">
    <property type="entry name" value="Kinase-like_dom_sf"/>
</dbReference>
<dbReference type="PANTHER" id="PTHR38248">
    <property type="entry name" value="FUNK1 6"/>
    <property type="match status" value="1"/>
</dbReference>
<protein>
    <recommendedName>
        <fullName evidence="2">Fungal-type protein kinase domain-containing protein</fullName>
    </recommendedName>
</protein>
<proteinExistence type="predicted"/>
<feature type="region of interest" description="Disordered" evidence="1">
    <location>
        <begin position="758"/>
        <end position="816"/>
    </location>
</feature>
<evidence type="ECO:0000313" key="3">
    <source>
        <dbReference type="EMBL" id="TEB19857.1"/>
    </source>
</evidence>
<name>A0A4Y7SDM4_COPMI</name>
<feature type="compositionally biased region" description="Basic residues" evidence="1">
    <location>
        <begin position="807"/>
        <end position="816"/>
    </location>
</feature>
<evidence type="ECO:0000256" key="1">
    <source>
        <dbReference type="SAM" id="MobiDB-lite"/>
    </source>
</evidence>
<accession>A0A4Y7SDM4</accession>
<feature type="compositionally biased region" description="Low complexity" evidence="1">
    <location>
        <begin position="793"/>
        <end position="806"/>
    </location>
</feature>
<dbReference type="Pfam" id="PF17667">
    <property type="entry name" value="Pkinase_fungal"/>
    <property type="match status" value="1"/>
</dbReference>
<dbReference type="AlphaFoldDB" id="A0A4Y7SDM4"/>
<dbReference type="InterPro" id="IPR040976">
    <property type="entry name" value="Pkinase_fungal"/>
</dbReference>
<evidence type="ECO:0000259" key="2">
    <source>
        <dbReference type="Pfam" id="PF17667"/>
    </source>
</evidence>
<dbReference type="PANTHER" id="PTHR38248:SF2">
    <property type="entry name" value="FUNK1 11"/>
    <property type="match status" value="1"/>
</dbReference>
<feature type="region of interest" description="Disordered" evidence="1">
    <location>
        <begin position="442"/>
        <end position="473"/>
    </location>
</feature>
<dbReference type="Proteomes" id="UP000298030">
    <property type="component" value="Unassembled WGS sequence"/>
</dbReference>
<dbReference type="SUPFAM" id="SSF56112">
    <property type="entry name" value="Protein kinase-like (PK-like)"/>
    <property type="match status" value="1"/>
</dbReference>
<dbReference type="OrthoDB" id="312874at2759"/>
<sequence>MALQMDPEFSICSVESFFATYLPFSPSEKDVDAFMVSQRASKKDNCASVNQVPDLPAHGDYLQRHQTAGIPRNVNSTLTEEQASVIIENSNGQLLFRSFQTTLTPQHDTDIAIYQQLQEIADAVSNATVSHRSRNELAFRCCPNKPITSDICGSSDQIDACISVGVATEGKLESHHIAVVFEFTLGNAPDVVIKNNQQAVSASVLIMNDDVRRAFTFGVTIVCEQVRLIYHGRAGSVVSEPFSLITDPRLLIGVFMAFLFASKEELGYDPNVTRLHDGQYVFRIPGSAQEDQVGRDQFYRTVRSLSVYWSNYIAGRHSRVWLVDILESPTSTKSRGRAVLKDVWLDEDALTERQIQDRLFRDIYDFWTDPMVEQSPIYKGLSYLGPELKALINGPFESARFRDYFLHIEADWLGRASPKLPKDSSRIKFFLLPTSQEVKEFLRQSQTPSASKSTAGTHRPVRSEVGVANDPTTQHFTPRRQYRVVFKEICTPVDALATLGEVFDTLEQALTPLRLMFSAGWVHRDISAGNIMAEKVGDTLRGKLCDLEYARRFPGDPGIIAVGDAKTGTAYFMPLEILSGIPLSQRFSGAYRQVVPHDASRDEVKARIDATDGPQDSRPAAGILHNFQHDLECFFWVAVWNSTARVDHEPSQEFARKVFRNTMQASAGRSETLCQPVRSAMVKALIGPAQEPLVTFFERFRDTLCQQYSQRRENYTDLNVTDREAYAQTHVYVDQAFAKIGNSQSRGWRSVALLQDQPMKPGLPAQPEQTIEPPARAPITKRPLQTDSEYVPSDNSSSANGGSTSRSRSKARHGRH</sequence>
<comment type="caution">
    <text evidence="3">The sequence shown here is derived from an EMBL/GenBank/DDBJ whole genome shotgun (WGS) entry which is preliminary data.</text>
</comment>
<keyword evidence="4" id="KW-1185">Reference proteome</keyword>